<sequence>MAPKRSAATAAKKADLRPWPPKVPLGTIEDILPLIQADDDSLDSLMLPAPGLLGDDVPISPFGPAEMEYVCQCLRKNSSVTHLNASMNPIGDQGAKCVSEMLRCTGAGAGAPLPLARLSLNGCGIGAVGARALAEALETASELIVVELVNNEMGEDGGQALLEAVKRNKHLKEVKVAWAQSSEGLHDAAELYVKRPGLDPLTDPAIDWTGLERRTYSVRLLYKEVGAAYLPLEPTHPGARLRLLLEDSKAVCLVTCWCARRRNLLPEERLVRITAIDGKLMRASPEKLAPAEPEEPCTLEDAAYLMYTSGSTGTPKGVLVPRRGVLNVLHSFDAMVRGSSERGARKILATTTYCFDISVLEIFWPLCFGFSLFLVSANTARNGPRLARLLESQGADLLQGTPALWRSLVAAGWQGHPGLSAICGGEAFPVSLVKPLQMAAGAGVWNAYGPTEATIWATTYAFESSFDASVPIGLPLPNVRLCMEQVEEARVEESADGSGELLVGGIGVALGYHCRPELTAKSFVQRSGGCVYRTGDLVCLGEGGFQFLGRIDQQVKFRGFRIELGEIESVLERHPAVLAAIAALSSMPAPTLLAFVQCNMDIEVPKPSVFRSHLAAALPAYMVPQQVCILQAMPLTASGKIDRKALLLQVEPKKAGEGLPAKSLRDAVVLALASVSVAQVDWSASLASLGVDSVSAAPLADRLSQDVLGGREEVPLDILLGDGSLSDLCAYLAERRQLLVSGEKGLDSGTFSEGFLPRHCGRGTCSSKANLLRGGFTFERCCKEEGEGCWDSSFTYERCCSLTSVKRFADMDFRPSTSLHYDLTHLRRDNQPRLGPVQDDEALLLYGLIRAVRPKTIVEFGTSHGFSALNWMHAIADDPDARVFSYDILPYPAARALEDSDPRFIFHGKSQADFEPADVEGRPVDVAFFDAGHLVEYSLRAFERLLPVLTMNAIVAVHDTGLHVLDLTRTQLH</sequence>
<feature type="domain" description="AMP-dependent synthetase/ligase" evidence="1">
    <location>
        <begin position="225"/>
        <end position="513"/>
    </location>
</feature>
<dbReference type="InterPro" id="IPR029063">
    <property type="entry name" value="SAM-dependent_MTases_sf"/>
</dbReference>
<dbReference type="Pfam" id="PF00550">
    <property type="entry name" value="PP-binding"/>
    <property type="match status" value="1"/>
</dbReference>
<organism evidence="4 5">
    <name type="scientific">Durusdinium trenchii</name>
    <dbReference type="NCBI Taxonomy" id="1381693"/>
    <lineage>
        <taxon>Eukaryota</taxon>
        <taxon>Sar</taxon>
        <taxon>Alveolata</taxon>
        <taxon>Dinophyceae</taxon>
        <taxon>Suessiales</taxon>
        <taxon>Symbiodiniaceae</taxon>
        <taxon>Durusdinium</taxon>
    </lineage>
</organism>
<dbReference type="InterPro" id="IPR000873">
    <property type="entry name" value="AMP-dep_synth/lig_dom"/>
</dbReference>
<dbReference type="Pfam" id="PF13516">
    <property type="entry name" value="LRR_6"/>
    <property type="match status" value="2"/>
</dbReference>
<dbReference type="EMBL" id="CAXAMN010022006">
    <property type="protein sequence ID" value="CAK9065439.1"/>
    <property type="molecule type" value="Genomic_DNA"/>
</dbReference>
<dbReference type="PANTHER" id="PTHR45527:SF1">
    <property type="entry name" value="FATTY ACID SYNTHASE"/>
    <property type="match status" value="1"/>
</dbReference>
<dbReference type="Gene3D" id="3.80.10.10">
    <property type="entry name" value="Ribonuclease Inhibitor"/>
    <property type="match status" value="1"/>
</dbReference>
<dbReference type="PROSITE" id="PS00455">
    <property type="entry name" value="AMP_BINDING"/>
    <property type="match status" value="1"/>
</dbReference>
<dbReference type="InterPro" id="IPR009081">
    <property type="entry name" value="PP-bd_ACP"/>
</dbReference>
<gene>
    <name evidence="4" type="ORF">CCMP2556_LOCUS32169</name>
</gene>
<dbReference type="Gene3D" id="3.40.50.150">
    <property type="entry name" value="Vaccinia Virus protein VP39"/>
    <property type="match status" value="1"/>
</dbReference>
<evidence type="ECO:0000259" key="2">
    <source>
        <dbReference type="Pfam" id="PF00550"/>
    </source>
</evidence>
<dbReference type="Pfam" id="PF00501">
    <property type="entry name" value="AMP-binding"/>
    <property type="match status" value="1"/>
</dbReference>
<feature type="domain" description="Carrier" evidence="2">
    <location>
        <begin position="673"/>
        <end position="732"/>
    </location>
</feature>
<evidence type="ECO:0000259" key="1">
    <source>
        <dbReference type="Pfam" id="PF00501"/>
    </source>
</evidence>
<dbReference type="InterPro" id="IPR025110">
    <property type="entry name" value="AMP-bd_C"/>
</dbReference>
<dbReference type="SMART" id="SM00368">
    <property type="entry name" value="LRR_RI"/>
    <property type="match status" value="3"/>
</dbReference>
<dbReference type="SUPFAM" id="SSF52047">
    <property type="entry name" value="RNI-like"/>
    <property type="match status" value="1"/>
</dbReference>
<comment type="caution">
    <text evidence="4">The sequence shown here is derived from an EMBL/GenBank/DDBJ whole genome shotgun (WGS) entry which is preliminary data.</text>
</comment>
<dbReference type="Gene3D" id="3.40.50.12780">
    <property type="entry name" value="N-terminal domain of ligase-like"/>
    <property type="match status" value="1"/>
</dbReference>
<name>A0ABP0NSN3_9DINO</name>
<feature type="domain" description="AMP-binding enzyme C-terminal" evidence="3">
    <location>
        <begin position="566"/>
        <end position="640"/>
    </location>
</feature>
<dbReference type="CDD" id="cd02440">
    <property type="entry name" value="AdoMet_MTases"/>
    <property type="match status" value="1"/>
</dbReference>
<dbReference type="Proteomes" id="UP001642484">
    <property type="component" value="Unassembled WGS sequence"/>
</dbReference>
<dbReference type="InterPro" id="IPR001611">
    <property type="entry name" value="Leu-rich_rpt"/>
</dbReference>
<dbReference type="SUPFAM" id="SSF56801">
    <property type="entry name" value="Acetyl-CoA synthetase-like"/>
    <property type="match status" value="1"/>
</dbReference>
<proteinExistence type="predicted"/>
<dbReference type="InterPro" id="IPR032675">
    <property type="entry name" value="LRR_dom_sf"/>
</dbReference>
<evidence type="ECO:0000313" key="5">
    <source>
        <dbReference type="Proteomes" id="UP001642484"/>
    </source>
</evidence>
<accession>A0ABP0NSN3</accession>
<dbReference type="InterPro" id="IPR045851">
    <property type="entry name" value="AMP-bd_C_sf"/>
</dbReference>
<dbReference type="InterPro" id="IPR020845">
    <property type="entry name" value="AMP-binding_CS"/>
</dbReference>
<protein>
    <submittedName>
        <fullName evidence="4">Uncharacterized protein</fullName>
    </submittedName>
</protein>
<evidence type="ECO:0000259" key="3">
    <source>
        <dbReference type="Pfam" id="PF13193"/>
    </source>
</evidence>
<dbReference type="Gene3D" id="3.30.300.30">
    <property type="match status" value="1"/>
</dbReference>
<dbReference type="PANTHER" id="PTHR45527">
    <property type="entry name" value="NONRIBOSOMAL PEPTIDE SYNTHETASE"/>
    <property type="match status" value="1"/>
</dbReference>
<reference evidence="4 5" key="1">
    <citation type="submission" date="2024-02" db="EMBL/GenBank/DDBJ databases">
        <authorList>
            <person name="Chen Y."/>
            <person name="Shah S."/>
            <person name="Dougan E. K."/>
            <person name="Thang M."/>
            <person name="Chan C."/>
        </authorList>
    </citation>
    <scope>NUCLEOTIDE SEQUENCE [LARGE SCALE GENOMIC DNA]</scope>
</reference>
<dbReference type="Pfam" id="PF13578">
    <property type="entry name" value="Methyltransf_24"/>
    <property type="match status" value="1"/>
</dbReference>
<dbReference type="SUPFAM" id="SSF53335">
    <property type="entry name" value="S-adenosyl-L-methionine-dependent methyltransferases"/>
    <property type="match status" value="1"/>
</dbReference>
<dbReference type="InterPro" id="IPR042099">
    <property type="entry name" value="ANL_N_sf"/>
</dbReference>
<evidence type="ECO:0000313" key="4">
    <source>
        <dbReference type="EMBL" id="CAK9065439.1"/>
    </source>
</evidence>
<keyword evidence="5" id="KW-1185">Reference proteome</keyword>
<dbReference type="Pfam" id="PF13193">
    <property type="entry name" value="AMP-binding_C"/>
    <property type="match status" value="1"/>
</dbReference>